<dbReference type="GO" id="GO:0005886">
    <property type="term" value="C:plasma membrane"/>
    <property type="evidence" value="ECO:0007669"/>
    <property type="project" value="UniProtKB-SubCell"/>
</dbReference>
<evidence type="ECO:0000256" key="7">
    <source>
        <dbReference type="ARBA" id="ARBA00022989"/>
    </source>
</evidence>
<dbReference type="PROSITE" id="PS50850">
    <property type="entry name" value="MFS"/>
    <property type="match status" value="1"/>
</dbReference>
<dbReference type="PROSITE" id="PS00216">
    <property type="entry name" value="SUGAR_TRANSPORT_1"/>
    <property type="match status" value="2"/>
</dbReference>
<evidence type="ECO:0000256" key="6">
    <source>
        <dbReference type="ARBA" id="ARBA00022847"/>
    </source>
</evidence>
<dbReference type="STRING" id="190721.ACS15_2433"/>
<dbReference type="InterPro" id="IPR020846">
    <property type="entry name" value="MFS_dom"/>
</dbReference>
<comment type="subcellular location">
    <subcellularLocation>
        <location evidence="1">Cell membrane</location>
        <topology evidence="1">Multi-pass membrane protein</topology>
    </subcellularLocation>
</comment>
<dbReference type="PROSITE" id="PS00217">
    <property type="entry name" value="SUGAR_TRANSPORT_2"/>
    <property type="match status" value="1"/>
</dbReference>
<keyword evidence="10" id="KW-1185">Reference proteome</keyword>
<keyword evidence="7" id="KW-1133">Transmembrane helix</keyword>
<keyword evidence="6" id="KW-0769">Symport</keyword>
<dbReference type="SUPFAM" id="SSF103473">
    <property type="entry name" value="MFS general substrate transporter"/>
    <property type="match status" value="1"/>
</dbReference>
<reference evidence="10" key="1">
    <citation type="submission" date="2016-06" db="EMBL/GenBank/DDBJ databases">
        <authorList>
            <person name="Xu Y."/>
            <person name="Nagy A."/>
            <person name="Yan X."/>
            <person name="Kim S.W."/>
            <person name="Haley B."/>
            <person name="Liu N.T."/>
            <person name="Nou X."/>
        </authorList>
    </citation>
    <scope>NUCLEOTIDE SEQUENCE [LARGE SCALE GENOMIC DNA]</scope>
    <source>
        <strain evidence="10">ATCC 49129</strain>
    </source>
</reference>
<gene>
    <name evidence="9" type="ORF">A9Y76_11465</name>
</gene>
<dbReference type="PANTHER" id="PTHR43528">
    <property type="entry name" value="ALPHA-KETOGLUTARATE PERMEASE"/>
    <property type="match status" value="1"/>
</dbReference>
<evidence type="ECO:0000256" key="1">
    <source>
        <dbReference type="ARBA" id="ARBA00004651"/>
    </source>
</evidence>
<evidence type="ECO:0000256" key="8">
    <source>
        <dbReference type="ARBA" id="ARBA00023136"/>
    </source>
</evidence>
<keyword evidence="3" id="KW-0813">Transport</keyword>
<dbReference type="GO" id="GO:0015293">
    <property type="term" value="F:symporter activity"/>
    <property type="evidence" value="ECO:0007669"/>
    <property type="project" value="UniProtKB-KW"/>
</dbReference>
<evidence type="ECO:0000256" key="5">
    <source>
        <dbReference type="ARBA" id="ARBA00022692"/>
    </source>
</evidence>
<protein>
    <submittedName>
        <fullName evidence="9">MFS transporter</fullName>
    </submittedName>
</protein>
<dbReference type="AlphaFoldDB" id="A0A191ZY88"/>
<dbReference type="GeneID" id="61526639"/>
<name>A0A191ZY88_9RALS</name>
<dbReference type="RefSeq" id="WP_064804152.1">
    <property type="nucleotide sequence ID" value="NZ_CP016022.1"/>
</dbReference>
<dbReference type="InterPro" id="IPR036259">
    <property type="entry name" value="MFS_trans_sf"/>
</dbReference>
<organism evidence="9 10">
    <name type="scientific">Ralstonia insidiosa</name>
    <dbReference type="NCBI Taxonomy" id="190721"/>
    <lineage>
        <taxon>Bacteria</taxon>
        <taxon>Pseudomonadati</taxon>
        <taxon>Pseudomonadota</taxon>
        <taxon>Betaproteobacteria</taxon>
        <taxon>Burkholderiales</taxon>
        <taxon>Burkholderiaceae</taxon>
        <taxon>Ralstonia</taxon>
    </lineage>
</organism>
<proteinExistence type="inferred from homology"/>
<keyword evidence="4" id="KW-1003">Cell membrane</keyword>
<dbReference type="InterPro" id="IPR051084">
    <property type="entry name" value="H+-coupled_symporters"/>
</dbReference>
<keyword evidence="5" id="KW-0812">Transmembrane</keyword>
<accession>A0A191ZY88</accession>
<evidence type="ECO:0000256" key="4">
    <source>
        <dbReference type="ARBA" id="ARBA00022475"/>
    </source>
</evidence>
<evidence type="ECO:0000256" key="3">
    <source>
        <dbReference type="ARBA" id="ARBA00022448"/>
    </source>
</evidence>
<evidence type="ECO:0000313" key="10">
    <source>
        <dbReference type="Proteomes" id="UP000078572"/>
    </source>
</evidence>
<dbReference type="InterPro" id="IPR005829">
    <property type="entry name" value="Sugar_transporter_CS"/>
</dbReference>
<dbReference type="OrthoDB" id="6766492at2"/>
<dbReference type="InterPro" id="IPR011701">
    <property type="entry name" value="MFS"/>
</dbReference>
<keyword evidence="8" id="KW-0472">Membrane</keyword>
<dbReference type="PANTHER" id="PTHR43528:SF3">
    <property type="entry name" value="CITRATE-PROTON SYMPORTER"/>
    <property type="match status" value="1"/>
</dbReference>
<dbReference type="EMBL" id="CP016022">
    <property type="protein sequence ID" value="ANJ73048.1"/>
    <property type="molecule type" value="Genomic_DNA"/>
</dbReference>
<comment type="similarity">
    <text evidence="2">Belongs to the major facilitator superfamily. Metabolite:H+ Symporter (MHS) family (TC 2.A.1.6) family.</text>
</comment>
<sequence>MSNDTTAPSYGRTAGAPAAAHARPLSRPRAIAAITIGNGLEFYDFVVYSFFATLIGRLYFPVGNATGQLLMSFATFGVGFLMRPLGGLLIGMYADRAGRKPAVALTLWLMGLSSLIFVVTPTYAQIGIMAPVLVVLARLVQGFAIGGEMGASTALLLEYADDRSRGFYTSWQPFSQGLAALFGALVGLLLSNVLAPAQLESWGWRVAFLIGILVIPVGLIIRRRLEETAAPSSTHEADATLPLLREHRRALVASILLMIGVASSTYIIVYYLSNYAVSVLHMPLSLGIWAACVASVVQVLLSPFAGWLADQVGRRKVVLWSRVALLVMVYPAFALINAEPSLARLLIVVGCLSVPMSMTSPASMVLVSEVLPQRLRATGLSIAYCVAIAIFGGFAQFFSTELIHLTGNANAPALYVIGCGLVSLIGLAMVPETLGRRLS</sequence>
<evidence type="ECO:0000313" key="9">
    <source>
        <dbReference type="EMBL" id="ANJ73048.1"/>
    </source>
</evidence>
<evidence type="ECO:0000256" key="2">
    <source>
        <dbReference type="ARBA" id="ARBA00008240"/>
    </source>
</evidence>
<dbReference type="Proteomes" id="UP000078572">
    <property type="component" value="Chromosome 1"/>
</dbReference>
<dbReference type="FunFam" id="1.20.1250.20:FF:000001">
    <property type="entry name" value="Dicarboxylate MFS transporter"/>
    <property type="match status" value="1"/>
</dbReference>
<dbReference type="Gene3D" id="1.20.1250.20">
    <property type="entry name" value="MFS general substrate transporter like domains"/>
    <property type="match status" value="1"/>
</dbReference>
<dbReference type="Pfam" id="PF07690">
    <property type="entry name" value="MFS_1"/>
    <property type="match status" value="1"/>
</dbReference>